<gene>
    <name evidence="1" type="ORF">LOY88_002545</name>
</gene>
<evidence type="ECO:0000313" key="1">
    <source>
        <dbReference type="EMBL" id="KAI2388562.1"/>
    </source>
</evidence>
<organism evidence="1">
    <name type="scientific">Ophidiomyces ophidiicola</name>
    <dbReference type="NCBI Taxonomy" id="1387563"/>
    <lineage>
        <taxon>Eukaryota</taxon>
        <taxon>Fungi</taxon>
        <taxon>Dikarya</taxon>
        <taxon>Ascomycota</taxon>
        <taxon>Pezizomycotina</taxon>
        <taxon>Eurotiomycetes</taxon>
        <taxon>Eurotiomycetidae</taxon>
        <taxon>Onygenales</taxon>
        <taxon>Onygenaceae</taxon>
        <taxon>Ophidiomyces</taxon>
    </lineage>
</organism>
<name>A0ACB8UYS7_9EURO</name>
<reference evidence="1" key="1">
    <citation type="journal article" date="2022" name="bioRxiv">
        <title>Population genetic analysis of Ophidiomyces ophidiicola, the causative agent of snake fungal disease, indicates recent introductions to the USA.</title>
        <authorList>
            <person name="Ladner J.T."/>
            <person name="Palmer J.M."/>
            <person name="Ettinger C.L."/>
            <person name="Stajich J.E."/>
            <person name="Farrell T.M."/>
            <person name="Glorioso B.M."/>
            <person name="Lawson B."/>
            <person name="Price S.J."/>
            <person name="Stengle A.G."/>
            <person name="Grear D.A."/>
            <person name="Lorch J.M."/>
        </authorList>
    </citation>
    <scope>NUCLEOTIDE SEQUENCE</scope>
    <source>
        <strain evidence="1">NWHC 24266-5</strain>
    </source>
</reference>
<accession>A0ACB8UYS7</accession>
<protein>
    <submittedName>
        <fullName evidence="1">Uncharacterized protein</fullName>
    </submittedName>
</protein>
<sequence length="448" mass="49083">MFYDGDLQSGIALAVRETKQVICFVRDDGEESAKWENEYLADKEISLLVSSTSIALRLSAGSQEAGFLASFCPVNKVPTLVIIKNGVLQEYIISGTAEGEFKSRVKAVLSLSSPPTPKQPTQTPQTLQQDSTPLNNIQEAVPDPDPEEDTAAEVARRESIKQGKKPATSPTAASLPNNPTKTTQKSWRDQQLSREAQERKERERVLALIRQDKKERKIKDEQNKVTLQTTSQTSDPHTESSKPKLKSSEYRLQVRLFDGSSIRSCFSPTQTLNRDVRAWIDSHRTDGNTPYNFKQILTPLPNKTISISEEGQNLSDIGLGPSANLVMVPVHNYTDAYATSESSLPVRGLYAGYNLVTSAVGAVAGTLTTFLGLGGSQTTPQQGENGGPGVGHPVAAADTSENTSRDTRPSRANKVRTLYDHQSDDGDRQFYNGNQLNFEPRKDAGKED</sequence>
<dbReference type="EMBL" id="JALBCA010000030">
    <property type="protein sequence ID" value="KAI2388562.1"/>
    <property type="molecule type" value="Genomic_DNA"/>
</dbReference>
<proteinExistence type="predicted"/>
<comment type="caution">
    <text evidence="1">The sequence shown here is derived from an EMBL/GenBank/DDBJ whole genome shotgun (WGS) entry which is preliminary data.</text>
</comment>